<dbReference type="InterPro" id="IPR052045">
    <property type="entry name" value="Sulfur_Carrier/Prot_Modifier"/>
</dbReference>
<dbReference type="InterPro" id="IPR012675">
    <property type="entry name" value="Beta-grasp_dom_sf"/>
</dbReference>
<dbReference type="Proteomes" id="UP000287171">
    <property type="component" value="Unassembled WGS sequence"/>
</dbReference>
<dbReference type="PANTHER" id="PTHR38031">
    <property type="entry name" value="SULFUR CARRIER PROTEIN SLR0821-RELATED"/>
    <property type="match status" value="1"/>
</dbReference>
<proteinExistence type="predicted"/>
<dbReference type="OrthoDB" id="9156098at2"/>
<dbReference type="Pfam" id="PF02597">
    <property type="entry name" value="ThiS"/>
    <property type="match status" value="1"/>
</dbReference>
<dbReference type="EMBL" id="BIFT01000001">
    <property type="protein sequence ID" value="GCE24694.1"/>
    <property type="molecule type" value="Genomic_DNA"/>
</dbReference>
<sequence length="97" mass="10681">MSHADKATATLRLPSTLSAYSGGKSQITVEAETVEQLLNALHKKHPQVWEKLCTEQGSIREHVRIFVNNQLISGDEGLKTVLMPGQEVIVLPTTFNV</sequence>
<keyword evidence="2" id="KW-1185">Reference proteome</keyword>
<gene>
    <name evidence="1" type="ORF">KDA_01780</name>
</gene>
<evidence type="ECO:0000313" key="2">
    <source>
        <dbReference type="Proteomes" id="UP000287171"/>
    </source>
</evidence>
<dbReference type="InterPro" id="IPR016155">
    <property type="entry name" value="Mopterin_synth/thiamin_S_b"/>
</dbReference>
<organism evidence="1 2">
    <name type="scientific">Dictyobacter alpinus</name>
    <dbReference type="NCBI Taxonomy" id="2014873"/>
    <lineage>
        <taxon>Bacteria</taxon>
        <taxon>Bacillati</taxon>
        <taxon>Chloroflexota</taxon>
        <taxon>Ktedonobacteria</taxon>
        <taxon>Ktedonobacterales</taxon>
        <taxon>Dictyobacteraceae</taxon>
        <taxon>Dictyobacter</taxon>
    </lineage>
</organism>
<dbReference type="Gene3D" id="3.10.20.30">
    <property type="match status" value="1"/>
</dbReference>
<name>A0A402B021_9CHLR</name>
<protein>
    <submittedName>
        <fullName evidence="1">Thiamine biosynthesis protein ThiS</fullName>
    </submittedName>
</protein>
<evidence type="ECO:0000313" key="1">
    <source>
        <dbReference type="EMBL" id="GCE24694.1"/>
    </source>
</evidence>
<reference evidence="2" key="1">
    <citation type="submission" date="2018-12" db="EMBL/GenBank/DDBJ databases">
        <title>Tengunoibacter tsumagoiensis gen. nov., sp. nov., Dictyobacter kobayashii sp. nov., D. alpinus sp. nov., and D. joshuensis sp. nov. and description of Dictyobacteraceae fam. nov. within the order Ktedonobacterales isolated from Tengu-no-mugimeshi.</title>
        <authorList>
            <person name="Wang C.M."/>
            <person name="Zheng Y."/>
            <person name="Sakai Y."/>
            <person name="Toyoda A."/>
            <person name="Minakuchi Y."/>
            <person name="Abe K."/>
            <person name="Yokota A."/>
            <person name="Yabe S."/>
        </authorList>
    </citation>
    <scope>NUCLEOTIDE SEQUENCE [LARGE SCALE GENOMIC DNA]</scope>
    <source>
        <strain evidence="2">Uno16</strain>
    </source>
</reference>
<comment type="caution">
    <text evidence="1">The sequence shown here is derived from an EMBL/GenBank/DDBJ whole genome shotgun (WGS) entry which is preliminary data.</text>
</comment>
<dbReference type="InterPro" id="IPR003749">
    <property type="entry name" value="ThiS/MoaD-like"/>
</dbReference>
<dbReference type="RefSeq" id="WP_126625373.1">
    <property type="nucleotide sequence ID" value="NZ_BIFT01000001.1"/>
</dbReference>
<dbReference type="AlphaFoldDB" id="A0A402B021"/>
<accession>A0A402B021</accession>
<dbReference type="PANTHER" id="PTHR38031:SF1">
    <property type="entry name" value="SULFUR CARRIER PROTEIN CYSO"/>
    <property type="match status" value="1"/>
</dbReference>
<dbReference type="SUPFAM" id="SSF54285">
    <property type="entry name" value="MoaD/ThiS"/>
    <property type="match status" value="1"/>
</dbReference>